<feature type="chain" id="PRO_5001793591" evidence="1">
    <location>
        <begin position="23"/>
        <end position="353"/>
    </location>
</feature>
<organism evidence="2 3">
    <name type="scientific">Tatumella ptyseos ATCC 33301</name>
    <dbReference type="NCBI Taxonomy" id="1005995"/>
    <lineage>
        <taxon>Bacteria</taxon>
        <taxon>Pseudomonadati</taxon>
        <taxon>Pseudomonadota</taxon>
        <taxon>Gammaproteobacteria</taxon>
        <taxon>Enterobacterales</taxon>
        <taxon>Erwiniaceae</taxon>
        <taxon>Tatumella</taxon>
    </lineage>
</organism>
<proteinExistence type="predicted"/>
<evidence type="ECO:0000313" key="2">
    <source>
        <dbReference type="EMBL" id="KFD22442.1"/>
    </source>
</evidence>
<dbReference type="EMBL" id="JMPR01000005">
    <property type="protein sequence ID" value="KFD22442.1"/>
    <property type="molecule type" value="Genomic_DNA"/>
</dbReference>
<evidence type="ECO:0000313" key="3">
    <source>
        <dbReference type="Proteomes" id="UP000028602"/>
    </source>
</evidence>
<dbReference type="eggNOG" id="COG5342">
    <property type="taxonomic scope" value="Bacteria"/>
</dbReference>
<dbReference type="OrthoDB" id="6183301at2"/>
<name>A0A085JPP6_9GAMM</name>
<dbReference type="Pfam" id="PF06674">
    <property type="entry name" value="DUF1176"/>
    <property type="match status" value="1"/>
</dbReference>
<dbReference type="RefSeq" id="WP_025902277.1">
    <property type="nucleotide sequence ID" value="NZ_ATMJ01000032.1"/>
</dbReference>
<dbReference type="InterPro" id="IPR009560">
    <property type="entry name" value="DUF1176"/>
</dbReference>
<dbReference type="Proteomes" id="UP000028602">
    <property type="component" value="Unassembled WGS sequence"/>
</dbReference>
<keyword evidence="3" id="KW-1185">Reference proteome</keyword>
<gene>
    <name evidence="2" type="ORF">GTPT_0322</name>
</gene>
<comment type="caution">
    <text evidence="2">The sequence shown here is derived from an EMBL/GenBank/DDBJ whole genome shotgun (WGS) entry which is preliminary data.</text>
</comment>
<reference evidence="2 3" key="1">
    <citation type="submission" date="2014-05" db="EMBL/GenBank/DDBJ databases">
        <title>ATOL: Assembling a taxonomically balanced genome-scale reconstruction of the evolutionary history of the Enterobacteriaceae.</title>
        <authorList>
            <person name="Plunkett G.III."/>
            <person name="Neeno-Eckwall E.C."/>
            <person name="Glasner J.D."/>
            <person name="Perna N.T."/>
        </authorList>
    </citation>
    <scope>NUCLEOTIDE SEQUENCE [LARGE SCALE GENOMIC DNA]</scope>
    <source>
        <strain evidence="2 3">ATCC 33301</strain>
    </source>
</reference>
<keyword evidence="1" id="KW-0732">Signal</keyword>
<accession>A0A085JPP6</accession>
<feature type="signal peptide" evidence="1">
    <location>
        <begin position="1"/>
        <end position="22"/>
    </location>
</feature>
<protein>
    <submittedName>
        <fullName evidence="2">Uncharacterized DUF1176 family protein</fullName>
    </submittedName>
</protein>
<sequence>MKRCCLPAILFSMLVVTFGARASEPVQRMFQDWQVTCNNLNDCDIRNVDENMRVVIRHEAGPRGAVSLDLMGFDIDKPSGIWLDGKLWNNSLTPVYADNKHDYAGYHTTSLQAVQAFAEAAKNAGRIALTPDEDDDTGSLKGLNTSLHFADEIQGRLNNRTAFIRTGNGIPAQVPLRYAFEIPATKIPAIFPVGDGNALINEVLQTQQDVLDDEECSPDADDITRSQVKPLDKKHVLVMINCVTGAYQSSGIVFIVPRAHPDRGSEVELTLPLKDDQGDPQTITWFTDVSYDPKTALLTYIARGHGVSDCGESGTWRYDGHVFQLMSYHNQPTCDGGEPGHWPSVWLTPGFKE</sequence>
<evidence type="ECO:0000256" key="1">
    <source>
        <dbReference type="SAM" id="SignalP"/>
    </source>
</evidence>
<dbReference type="AlphaFoldDB" id="A0A085JPP6"/>